<dbReference type="EMBL" id="MDYP01000037">
    <property type="protein sequence ID" value="OQE02886.1"/>
    <property type="molecule type" value="Genomic_DNA"/>
</dbReference>
<evidence type="ECO:0000313" key="2">
    <source>
        <dbReference type="Proteomes" id="UP000191518"/>
    </source>
</evidence>
<dbReference type="Proteomes" id="UP000191518">
    <property type="component" value="Unassembled WGS sequence"/>
</dbReference>
<evidence type="ECO:0000313" key="1">
    <source>
        <dbReference type="EMBL" id="OQE02886.1"/>
    </source>
</evidence>
<proteinExistence type="predicted"/>
<accession>A0A1V6RMN1</accession>
<sequence>MVDSQRSCKLVDHQFSLEDGFTFSTGDSSPFRSLNSLSQPLTFPSTSSRSGKSSHASRCASIDSSVQSDSTPYSCQCTRSALKILEMLSSPFKPTERLYSVEQALYTLKRSIRQCQSLVQCSASERDSGIELLVIVLCEKMTAIFEGISAGWERQLQAVACTQKKPCAASAIGGVDPPQNDFRYSQYSRIPIGGYQIDTIEERHLVFGLLVQLQLKRLGEIMTTLRKNAMANNLESHLAILMPTNQKVENLKAALDKITISHS</sequence>
<dbReference type="AlphaFoldDB" id="A0A1V6RMN1"/>
<keyword evidence="2" id="KW-1185">Reference proteome</keyword>
<organism evidence="1 2">
    <name type="scientific">Penicillium vulpinum</name>
    <dbReference type="NCBI Taxonomy" id="29845"/>
    <lineage>
        <taxon>Eukaryota</taxon>
        <taxon>Fungi</taxon>
        <taxon>Dikarya</taxon>
        <taxon>Ascomycota</taxon>
        <taxon>Pezizomycotina</taxon>
        <taxon>Eurotiomycetes</taxon>
        <taxon>Eurotiomycetidae</taxon>
        <taxon>Eurotiales</taxon>
        <taxon>Aspergillaceae</taxon>
        <taxon>Penicillium</taxon>
    </lineage>
</organism>
<reference evidence="2" key="1">
    <citation type="journal article" date="2017" name="Nat. Microbiol.">
        <title>Global analysis of biosynthetic gene clusters reveals vast potential of secondary metabolite production in Penicillium species.</title>
        <authorList>
            <person name="Nielsen J.C."/>
            <person name="Grijseels S."/>
            <person name="Prigent S."/>
            <person name="Ji B."/>
            <person name="Dainat J."/>
            <person name="Nielsen K.F."/>
            <person name="Frisvad J.C."/>
            <person name="Workman M."/>
            <person name="Nielsen J."/>
        </authorList>
    </citation>
    <scope>NUCLEOTIDE SEQUENCE [LARGE SCALE GENOMIC DNA]</scope>
    <source>
        <strain evidence="2">IBT 29486</strain>
    </source>
</reference>
<gene>
    <name evidence="1" type="ORF">PENVUL_c037G00992</name>
</gene>
<comment type="caution">
    <text evidence="1">The sequence shown here is derived from an EMBL/GenBank/DDBJ whole genome shotgun (WGS) entry which is preliminary data.</text>
</comment>
<dbReference type="OrthoDB" id="2740448at2759"/>
<name>A0A1V6RMN1_9EURO</name>
<protein>
    <submittedName>
        <fullName evidence="1">Uncharacterized protein</fullName>
    </submittedName>
</protein>